<name>W1PRG4_AMBTC</name>
<dbReference type="AlphaFoldDB" id="W1PRG4"/>
<dbReference type="Gramene" id="ERN09830">
    <property type="protein sequence ID" value="ERN09830"/>
    <property type="gene ID" value="AMTR_s00013p00043590"/>
</dbReference>
<reference evidence="2" key="1">
    <citation type="journal article" date="2013" name="Science">
        <title>The Amborella genome and the evolution of flowering plants.</title>
        <authorList>
            <consortium name="Amborella Genome Project"/>
        </authorList>
    </citation>
    <scope>NUCLEOTIDE SEQUENCE [LARGE SCALE GENOMIC DNA]</scope>
</reference>
<accession>W1PRG4</accession>
<proteinExistence type="predicted"/>
<gene>
    <name evidence="1" type="ORF">AMTR_s00013p00043590</name>
</gene>
<keyword evidence="2" id="KW-1185">Reference proteome</keyword>
<dbReference type="EMBL" id="KI392979">
    <property type="protein sequence ID" value="ERN09830.1"/>
    <property type="molecule type" value="Genomic_DNA"/>
</dbReference>
<protein>
    <submittedName>
        <fullName evidence="1">Uncharacterized protein</fullName>
    </submittedName>
</protein>
<sequence>MKEEEAGKKEAELKWRAWPCSGNSLARFRSFGTFLARGLTMKGVSGDPSNCTRFCSFKFRCLLFSYSSQ</sequence>
<dbReference type="Proteomes" id="UP000017836">
    <property type="component" value="Unassembled WGS sequence"/>
</dbReference>
<organism evidence="1 2">
    <name type="scientific">Amborella trichopoda</name>
    <dbReference type="NCBI Taxonomy" id="13333"/>
    <lineage>
        <taxon>Eukaryota</taxon>
        <taxon>Viridiplantae</taxon>
        <taxon>Streptophyta</taxon>
        <taxon>Embryophyta</taxon>
        <taxon>Tracheophyta</taxon>
        <taxon>Spermatophyta</taxon>
        <taxon>Magnoliopsida</taxon>
        <taxon>Amborellales</taxon>
        <taxon>Amborellaceae</taxon>
        <taxon>Amborella</taxon>
    </lineage>
</organism>
<dbReference type="HOGENOM" id="CLU_2779217_0_0_1"/>
<evidence type="ECO:0000313" key="1">
    <source>
        <dbReference type="EMBL" id="ERN09830.1"/>
    </source>
</evidence>
<evidence type="ECO:0000313" key="2">
    <source>
        <dbReference type="Proteomes" id="UP000017836"/>
    </source>
</evidence>